<name>A0A9X3IWX5_9BACT</name>
<accession>A0A9X3IWX5</accession>
<dbReference type="Proteomes" id="UP001150924">
    <property type="component" value="Unassembled WGS sequence"/>
</dbReference>
<reference evidence="1" key="1">
    <citation type="submission" date="2022-11" db="EMBL/GenBank/DDBJ databases">
        <title>Minimal conservation of predation-associated metabolite biosynthetic gene clusters underscores biosynthetic potential of Myxococcota including descriptions for ten novel species: Archangium lansinium sp. nov., Myxococcus landrumus sp. nov., Nannocystis bai.</title>
        <authorList>
            <person name="Ahearne A."/>
            <person name="Stevens C."/>
            <person name="Phillips K."/>
        </authorList>
    </citation>
    <scope>NUCLEOTIDE SEQUENCE</scope>
    <source>
        <strain evidence="1">Na p29</strain>
    </source>
</reference>
<evidence type="ECO:0000313" key="2">
    <source>
        <dbReference type="Proteomes" id="UP001150924"/>
    </source>
</evidence>
<evidence type="ECO:0000313" key="1">
    <source>
        <dbReference type="EMBL" id="MCY1006385.1"/>
    </source>
</evidence>
<keyword evidence="2" id="KW-1185">Reference proteome</keyword>
<sequence length="45" mass="4627">MPALIVTPVLVPLNASAVVIVIATPMTTAPTGRSPRARLSSAAQW</sequence>
<protein>
    <submittedName>
        <fullName evidence="1">Uncharacterized protein</fullName>
    </submittedName>
</protein>
<comment type="caution">
    <text evidence="1">The sequence shown here is derived from an EMBL/GenBank/DDBJ whole genome shotgun (WGS) entry which is preliminary data.</text>
</comment>
<gene>
    <name evidence="1" type="ORF">OV079_12600</name>
</gene>
<dbReference type="RefSeq" id="WP_267768551.1">
    <property type="nucleotide sequence ID" value="NZ_JAPNKE010000002.1"/>
</dbReference>
<proteinExistence type="predicted"/>
<organism evidence="1 2">
    <name type="scientific">Nannocystis pusilla</name>
    <dbReference type="NCBI Taxonomy" id="889268"/>
    <lineage>
        <taxon>Bacteria</taxon>
        <taxon>Pseudomonadati</taxon>
        <taxon>Myxococcota</taxon>
        <taxon>Polyangia</taxon>
        <taxon>Nannocystales</taxon>
        <taxon>Nannocystaceae</taxon>
        <taxon>Nannocystis</taxon>
    </lineage>
</organism>
<dbReference type="AlphaFoldDB" id="A0A9X3IWX5"/>
<dbReference type="EMBL" id="JAPNKE010000002">
    <property type="protein sequence ID" value="MCY1006385.1"/>
    <property type="molecule type" value="Genomic_DNA"/>
</dbReference>